<name>A0A0H3DRA3_EDWTF</name>
<keyword evidence="1" id="KW-0472">Membrane</keyword>
<feature type="transmembrane region" description="Helical" evidence="1">
    <location>
        <begin position="82"/>
        <end position="109"/>
    </location>
</feature>
<evidence type="ECO:0000256" key="1">
    <source>
        <dbReference type="SAM" id="Phobius"/>
    </source>
</evidence>
<dbReference type="PATRIC" id="fig|718251.5.peg.1833"/>
<gene>
    <name evidence="2" type="ordered locus">ETAF_1768</name>
</gene>
<dbReference type="KEGG" id="etd:ETAF_1768"/>
<accession>A0A0H3DRA3</accession>
<reference evidence="2 3" key="2">
    <citation type="journal article" date="2011" name="BMC Immunol.">
        <title>Comparison of static immersion and intravenous injection systems for exposure of zebrafish embryos to the natural pathogen Edwardsiella tarda.</title>
        <authorList>
            <person name="van Soest J.J."/>
            <person name="Stockhammer O.W."/>
            <person name="Ordas A."/>
            <person name="Bloemberg G.V."/>
            <person name="Spaink H.P."/>
            <person name="Meijer A.H."/>
        </authorList>
    </citation>
    <scope>NUCLEOTIDE SEQUENCE [LARGE SCALE GENOMIC DNA]</scope>
    <source>
        <strain evidence="2 3">FL6-60</strain>
    </source>
</reference>
<protein>
    <recommendedName>
        <fullName evidence="4">3-phosphoshikimate 1-carboxyvinyltransferase</fullName>
    </recommendedName>
</protein>
<evidence type="ECO:0008006" key="4">
    <source>
        <dbReference type="Google" id="ProtNLM"/>
    </source>
</evidence>
<dbReference type="Proteomes" id="UP000002230">
    <property type="component" value="Chromosome"/>
</dbReference>
<dbReference type="AlphaFoldDB" id="A0A0H3DRA3"/>
<dbReference type="HOGENOM" id="CLU_137967_0_0_6"/>
<organism evidence="2 3">
    <name type="scientific">Edwardsiella tarda (strain FL6-60)</name>
    <dbReference type="NCBI Taxonomy" id="718251"/>
    <lineage>
        <taxon>Bacteria</taxon>
        <taxon>Pseudomonadati</taxon>
        <taxon>Pseudomonadota</taxon>
        <taxon>Gammaproteobacteria</taxon>
        <taxon>Enterobacterales</taxon>
        <taxon>Hafniaceae</taxon>
        <taxon>Edwardsiella</taxon>
    </lineage>
</organism>
<keyword evidence="1" id="KW-1133">Transmembrane helix</keyword>
<keyword evidence="1" id="KW-0812">Transmembrane</keyword>
<keyword evidence="3" id="KW-1185">Reference proteome</keyword>
<reference evidence="3" key="1">
    <citation type="submission" date="2010-08" db="EMBL/GenBank/DDBJ databases">
        <title>Genome comparisons of Edwardsiella bacteria analysed using deep sequencing technology.</title>
        <authorList>
            <person name="van Soest J.J."/>
            <person name="Henkel C.V."/>
            <person name="Jansen H.J."/>
            <person name="van den Hondel C.A.M.J.J."/>
            <person name="Bloemberg G.V."/>
            <person name="Meijer A.H."/>
            <person name="Spaink H.P."/>
        </authorList>
    </citation>
    <scope>NUCLEOTIDE SEQUENCE [LARGE SCALE GENOMIC DNA]</scope>
    <source>
        <strain evidence="3">FL6-60</strain>
    </source>
</reference>
<proteinExistence type="predicted"/>
<evidence type="ECO:0000313" key="3">
    <source>
        <dbReference type="Proteomes" id="UP000002230"/>
    </source>
</evidence>
<dbReference type="EMBL" id="CP002154">
    <property type="protein sequence ID" value="ADM41876.1"/>
    <property type="molecule type" value="Genomic_DNA"/>
</dbReference>
<evidence type="ECO:0000313" key="2">
    <source>
        <dbReference type="EMBL" id="ADM41876.1"/>
    </source>
</evidence>
<sequence>MDTQTKQPRAVTYFYQSLDPDVAAGLSAEQKRALEEAVIAMTLSSRHRIDIRHGFPFFHARFYFVFLFGRDLRRRPREHPRWYDALITLLIVIGLLFCTASVLLALYMIKSALHIDIFKDYHLGVWDWFMSLYGNPPQR</sequence>